<evidence type="ECO:0000313" key="2">
    <source>
        <dbReference type="Proteomes" id="UP001558850"/>
    </source>
</evidence>
<sequence length="75" mass="8256">MDLDSIKIMLKATVLTQLMHSLAAQDKHPTPEQDAVILRFNDELDAATAAGNDALEQPIEEVYLSLLYAVESLSE</sequence>
<protein>
    <submittedName>
        <fullName evidence="1">Uncharacterized protein</fullName>
    </submittedName>
</protein>
<gene>
    <name evidence="1" type="ORF">AB4Y32_25295</name>
</gene>
<evidence type="ECO:0000313" key="1">
    <source>
        <dbReference type="EMBL" id="MEX3935067.1"/>
    </source>
</evidence>
<dbReference type="EMBL" id="JBFRCH010000017">
    <property type="protein sequence ID" value="MEX3935067.1"/>
    <property type="molecule type" value="Genomic_DNA"/>
</dbReference>
<accession>A0ACC6U6F5</accession>
<proteinExistence type="predicted"/>
<reference evidence="1" key="1">
    <citation type="submission" date="2024-07" db="EMBL/GenBank/DDBJ databases">
        <title>A survey of Mimosa microsymbionts across Brazilian biomes reveals a high diversity of Paraburkholderia nodulating endemic species, but also that Cupriavidus is common as a symbiont of widespread species.</title>
        <authorList>
            <person name="Rouws L."/>
            <person name="Barauna A."/>
            <person name="Beukes C."/>
            <person name="Rouws J.R.C."/>
            <person name="De Faria S.M."/>
            <person name="Gross E."/>
            <person name="Bueno Dos Reis Junior F."/>
            <person name="Simon M.F."/>
            <person name="Maluk M."/>
            <person name="Odee D.W."/>
            <person name="Kenicer G."/>
            <person name="Young J.P.W."/>
            <person name="Reis V.M."/>
            <person name="Zilli J."/>
            <person name="James E.K."/>
        </authorList>
    </citation>
    <scope>NUCLEOTIDE SEQUENCE</scope>
    <source>
        <strain evidence="1">EG181B</strain>
    </source>
</reference>
<comment type="caution">
    <text evidence="1">The sequence shown here is derived from an EMBL/GenBank/DDBJ whole genome shotgun (WGS) entry which is preliminary data.</text>
</comment>
<organism evidence="1 2">
    <name type="scientific">Paraburkholderia phymatum</name>
    <dbReference type="NCBI Taxonomy" id="148447"/>
    <lineage>
        <taxon>Bacteria</taxon>
        <taxon>Pseudomonadati</taxon>
        <taxon>Pseudomonadota</taxon>
        <taxon>Betaproteobacteria</taxon>
        <taxon>Burkholderiales</taxon>
        <taxon>Burkholderiaceae</taxon>
        <taxon>Paraburkholderia</taxon>
    </lineage>
</organism>
<name>A0ACC6U6F5_9BURK</name>
<keyword evidence="2" id="KW-1185">Reference proteome</keyword>
<dbReference type="Proteomes" id="UP001558850">
    <property type="component" value="Unassembled WGS sequence"/>
</dbReference>